<dbReference type="PANTHER" id="PTHR39456:SF1">
    <property type="entry name" value="METAL-DEPENDENT HYDROLASE"/>
    <property type="match status" value="1"/>
</dbReference>
<name>A0A382AK71_9ZZZZ</name>
<accession>A0A382AK71</accession>
<protein>
    <recommendedName>
        <fullName evidence="2">Metal-dependent hydrolase</fullName>
    </recommendedName>
</protein>
<dbReference type="Pfam" id="PF10118">
    <property type="entry name" value="Metal_hydrol"/>
    <property type="match status" value="1"/>
</dbReference>
<proteinExistence type="predicted"/>
<dbReference type="PANTHER" id="PTHR39456">
    <property type="entry name" value="METAL-DEPENDENT HYDROLASE"/>
    <property type="match status" value="1"/>
</dbReference>
<evidence type="ECO:0000313" key="1">
    <source>
        <dbReference type="EMBL" id="SVB01975.1"/>
    </source>
</evidence>
<reference evidence="1" key="1">
    <citation type="submission" date="2018-05" db="EMBL/GenBank/DDBJ databases">
        <authorList>
            <person name="Lanie J.A."/>
            <person name="Ng W.-L."/>
            <person name="Kazmierczak K.M."/>
            <person name="Andrzejewski T.M."/>
            <person name="Davidsen T.M."/>
            <person name="Wayne K.J."/>
            <person name="Tettelin H."/>
            <person name="Glass J.I."/>
            <person name="Rusch D."/>
            <person name="Podicherti R."/>
            <person name="Tsui H.-C.T."/>
            <person name="Winkler M.E."/>
        </authorList>
    </citation>
    <scope>NUCLEOTIDE SEQUENCE</scope>
</reference>
<dbReference type="EMBL" id="UINC01025771">
    <property type="protein sequence ID" value="SVB01975.1"/>
    <property type="molecule type" value="Genomic_DNA"/>
</dbReference>
<gene>
    <name evidence="1" type="ORF">METZ01_LOCUS154829</name>
</gene>
<sequence length="277" mass="32632">MGINQSKSPGDHKFSARKPTFDLSALSGEWHRGSAFLTAWENAFSMLFPLGEQSFINSVTFFKDQIDDPKLLKEISDFQEQEAVHRMQHLKYNKLLCKLRGYDLEEIEAPLQKRIAWYRENISARRRLAGTVAAEHLTAILADDLLRHKDHFKGSDENIAKIWKWHAVEETEHKAVAFDVHVAVGGTIQERRQALLFTTFYIHKDILKIVCMMLKQNGKLWNLREWFNGFVFLFIKPGVFRRIFISWLAFFRKDFHPWKKDNRNLIGEWETESFPNY</sequence>
<evidence type="ECO:0008006" key="2">
    <source>
        <dbReference type="Google" id="ProtNLM"/>
    </source>
</evidence>
<dbReference type="InterPro" id="IPR016516">
    <property type="entry name" value="UCP07580"/>
</dbReference>
<dbReference type="PIRSF" id="PIRSF007580">
    <property type="entry name" value="UCP07580"/>
    <property type="match status" value="1"/>
</dbReference>
<organism evidence="1">
    <name type="scientific">marine metagenome</name>
    <dbReference type="NCBI Taxonomy" id="408172"/>
    <lineage>
        <taxon>unclassified sequences</taxon>
        <taxon>metagenomes</taxon>
        <taxon>ecological metagenomes</taxon>
    </lineage>
</organism>
<dbReference type="AlphaFoldDB" id="A0A382AK71"/>